<dbReference type="GO" id="GO:0005525">
    <property type="term" value="F:GTP binding"/>
    <property type="evidence" value="ECO:0007669"/>
    <property type="project" value="UniProtKB-KW"/>
</dbReference>
<dbReference type="PANTHER" id="PTHR47979">
    <property type="entry name" value="DRAB11-RELATED"/>
    <property type="match status" value="1"/>
</dbReference>
<organism evidence="4 5">
    <name type="scientific">Paramecium pentaurelia</name>
    <dbReference type="NCBI Taxonomy" id="43138"/>
    <lineage>
        <taxon>Eukaryota</taxon>
        <taxon>Sar</taxon>
        <taxon>Alveolata</taxon>
        <taxon>Ciliophora</taxon>
        <taxon>Intramacronucleata</taxon>
        <taxon>Oligohymenophorea</taxon>
        <taxon>Peniculida</taxon>
        <taxon>Parameciidae</taxon>
        <taxon>Paramecium</taxon>
    </lineage>
</organism>
<keyword evidence="3" id="KW-0342">GTP-binding</keyword>
<keyword evidence="2" id="KW-0547">Nucleotide-binding</keyword>
<dbReference type="FunFam" id="3.40.50.300:FF:001072">
    <property type="entry name" value="Rab family GTPase"/>
    <property type="match status" value="1"/>
</dbReference>
<evidence type="ECO:0000256" key="1">
    <source>
        <dbReference type="ARBA" id="ARBA00006270"/>
    </source>
</evidence>
<dbReference type="NCBIfam" id="TIGR00231">
    <property type="entry name" value="small_GTP"/>
    <property type="match status" value="1"/>
</dbReference>
<dbReference type="EMBL" id="CAJJDO010000008">
    <property type="protein sequence ID" value="CAD8139988.1"/>
    <property type="molecule type" value="Genomic_DNA"/>
</dbReference>
<proteinExistence type="inferred from homology"/>
<dbReference type="PROSITE" id="PS51419">
    <property type="entry name" value="RAB"/>
    <property type="match status" value="1"/>
</dbReference>
<keyword evidence="5" id="KW-1185">Reference proteome</keyword>
<comment type="caution">
    <text evidence="4">The sequence shown here is derived from an EMBL/GenBank/DDBJ whole genome shotgun (WGS) entry which is preliminary data.</text>
</comment>
<dbReference type="InterPro" id="IPR005225">
    <property type="entry name" value="Small_GTP-bd"/>
</dbReference>
<dbReference type="SMART" id="SM00175">
    <property type="entry name" value="RAB"/>
    <property type="match status" value="1"/>
</dbReference>
<dbReference type="SMART" id="SM00176">
    <property type="entry name" value="RAN"/>
    <property type="match status" value="1"/>
</dbReference>
<reference evidence="4" key="1">
    <citation type="submission" date="2021-01" db="EMBL/GenBank/DDBJ databases">
        <authorList>
            <consortium name="Genoscope - CEA"/>
            <person name="William W."/>
        </authorList>
    </citation>
    <scope>NUCLEOTIDE SEQUENCE</scope>
</reference>
<protein>
    <submittedName>
        <fullName evidence="4">Uncharacterized protein</fullName>
    </submittedName>
</protein>
<dbReference type="CDD" id="cd00154">
    <property type="entry name" value="Rab"/>
    <property type="match status" value="1"/>
</dbReference>
<dbReference type="Proteomes" id="UP000689195">
    <property type="component" value="Unassembled WGS sequence"/>
</dbReference>
<accession>A0A8S1SJB8</accession>
<dbReference type="SMART" id="SM00173">
    <property type="entry name" value="RAS"/>
    <property type="match status" value="1"/>
</dbReference>
<dbReference type="PROSITE" id="PS51421">
    <property type="entry name" value="RAS"/>
    <property type="match status" value="1"/>
</dbReference>
<evidence type="ECO:0000256" key="3">
    <source>
        <dbReference type="ARBA" id="ARBA00023134"/>
    </source>
</evidence>
<dbReference type="OrthoDB" id="8830751at2759"/>
<sequence>MEKCLTYNWMIKKTKNCQLNCCNYHLQLQSTYIRTQDNYEYEYYQQIILIQQHSLVMTKLQKNFLRRRQQSIQSNRITLTRQTYYIRQLQPKNQDLGNINKNMLNGHTKPNLYLQVLQQTKFMVVSGEEDSVIIRNFCMLKSKMNQKYCYFRPFSNIVQFQVEIRKQKYQLQRWFNKGYKYSLIWGDERQTIAELKNSQIICQLHNKLREQDQNIELKRKFLFEQLGSRKRINQVLLKFHFKNNVIGGTVLGEILQWKICKQEQKKKCDCLQNYNLNTKRLGKSSILLQLIENEIREQHDATIGVEFGAKIIKVNGMNIKLQIWDTAGQENFRSIIRSYYRSAIGALLVYDITNRNSFHNLQRWMEEIKNNGNANMIIVLCGNKIDLESERAVTYEEGWQYAQSQSLIFLEISAKQGINVQSAFYQSTQRILQEIDDQKILLGQDPGIKIGGQYKKKDKEIKVINTYEEAVQLKTIDTPNGNNCC</sequence>
<evidence type="ECO:0000313" key="4">
    <source>
        <dbReference type="EMBL" id="CAD8139988.1"/>
    </source>
</evidence>
<dbReference type="GO" id="GO:0003924">
    <property type="term" value="F:GTPase activity"/>
    <property type="evidence" value="ECO:0007669"/>
    <property type="project" value="InterPro"/>
</dbReference>
<dbReference type="SMART" id="SM00174">
    <property type="entry name" value="RHO"/>
    <property type="match status" value="1"/>
</dbReference>
<dbReference type="Pfam" id="PF00071">
    <property type="entry name" value="Ras"/>
    <property type="match status" value="1"/>
</dbReference>
<evidence type="ECO:0000256" key="2">
    <source>
        <dbReference type="ARBA" id="ARBA00022741"/>
    </source>
</evidence>
<name>A0A8S1SJB8_9CILI</name>
<dbReference type="InterPro" id="IPR050209">
    <property type="entry name" value="Rab_GTPases_membrane_traffic"/>
</dbReference>
<dbReference type="PROSITE" id="PS51420">
    <property type="entry name" value="RHO"/>
    <property type="match status" value="1"/>
</dbReference>
<comment type="similarity">
    <text evidence="1">Belongs to the small GTPase superfamily. Rab family.</text>
</comment>
<dbReference type="InterPro" id="IPR001806">
    <property type="entry name" value="Small_GTPase"/>
</dbReference>
<evidence type="ECO:0000313" key="5">
    <source>
        <dbReference type="Proteomes" id="UP000689195"/>
    </source>
</evidence>
<dbReference type="AlphaFoldDB" id="A0A8S1SJB8"/>
<gene>
    <name evidence="4" type="ORF">PPENT_87.1.T0080396</name>
</gene>